<reference evidence="4" key="1">
    <citation type="submission" date="2022-08" db="UniProtKB">
        <authorList>
            <consortium name="EnsemblMetazoa"/>
        </authorList>
    </citation>
    <scope>IDENTIFICATION</scope>
    <source>
        <strain evidence="4">05x7-T-G4-1.051#20</strain>
    </source>
</reference>
<dbReference type="EnsemblMetazoa" id="G3152.5">
    <property type="protein sequence ID" value="G3152.5:cds"/>
    <property type="gene ID" value="G3152"/>
</dbReference>
<feature type="region of interest" description="Disordered" evidence="1">
    <location>
        <begin position="68"/>
        <end position="109"/>
    </location>
</feature>
<evidence type="ECO:0000256" key="1">
    <source>
        <dbReference type="SAM" id="MobiDB-lite"/>
    </source>
</evidence>
<keyword evidence="5" id="KW-1185">Reference proteome</keyword>
<feature type="region of interest" description="Disordered" evidence="1">
    <location>
        <begin position="122"/>
        <end position="151"/>
    </location>
</feature>
<protein>
    <submittedName>
        <fullName evidence="4">Uncharacterized protein</fullName>
    </submittedName>
</protein>
<feature type="signal peptide" evidence="3">
    <location>
        <begin position="1"/>
        <end position="22"/>
    </location>
</feature>
<proteinExistence type="predicted"/>
<feature type="transmembrane region" description="Helical" evidence="2">
    <location>
        <begin position="32"/>
        <end position="57"/>
    </location>
</feature>
<dbReference type="OrthoDB" id="6107798at2759"/>
<evidence type="ECO:0000313" key="4">
    <source>
        <dbReference type="EnsemblMetazoa" id="G3152.4:cds"/>
    </source>
</evidence>
<evidence type="ECO:0000256" key="2">
    <source>
        <dbReference type="SAM" id="Phobius"/>
    </source>
</evidence>
<name>A0A8W8M8E4_MAGGI</name>
<keyword evidence="3" id="KW-0732">Signal</keyword>
<keyword evidence="2" id="KW-1133">Transmembrane helix</keyword>
<dbReference type="EnsemblMetazoa" id="G3152.4">
    <property type="protein sequence ID" value="G3152.4:cds"/>
    <property type="gene ID" value="G3152"/>
</dbReference>
<evidence type="ECO:0000256" key="3">
    <source>
        <dbReference type="SAM" id="SignalP"/>
    </source>
</evidence>
<feature type="compositionally biased region" description="Polar residues" evidence="1">
    <location>
        <begin position="130"/>
        <end position="139"/>
    </location>
</feature>
<feature type="chain" id="PRO_5042431806" evidence="3">
    <location>
        <begin position="23"/>
        <end position="238"/>
    </location>
</feature>
<sequence length="238" mass="25978">MAESSILTCVVVMISILPGSLGDNYNVGGLVAASIVSFFAFVAMIVMLVLVVTWNHWFPRYQNWRGRTKRPRPIKPKLDFPPQQNGVQHIPLSNQNSSRPGSRPSTQRGVIVSKSQNGAPAVYSAVKPSDSWTQANSPTGYEEKTGQINFGEEEDEVIVTEILRTSQIANGGGINTGPSQSNGIGQTVTADEIELTLERQPMEEDKTTGGIMDFPEDEAVVHLSASKRDQNDGEMILY</sequence>
<dbReference type="EnsemblMetazoa" id="G3152.10">
    <property type="protein sequence ID" value="G3152.10:cds"/>
    <property type="gene ID" value="G3152"/>
</dbReference>
<feature type="compositionally biased region" description="Polar residues" evidence="1">
    <location>
        <begin position="82"/>
        <end position="109"/>
    </location>
</feature>
<dbReference type="AlphaFoldDB" id="A0A8W8M8E4"/>
<keyword evidence="2" id="KW-0812">Transmembrane</keyword>
<organism evidence="4 5">
    <name type="scientific">Magallana gigas</name>
    <name type="common">Pacific oyster</name>
    <name type="synonym">Crassostrea gigas</name>
    <dbReference type="NCBI Taxonomy" id="29159"/>
    <lineage>
        <taxon>Eukaryota</taxon>
        <taxon>Metazoa</taxon>
        <taxon>Spiralia</taxon>
        <taxon>Lophotrochozoa</taxon>
        <taxon>Mollusca</taxon>
        <taxon>Bivalvia</taxon>
        <taxon>Autobranchia</taxon>
        <taxon>Pteriomorphia</taxon>
        <taxon>Ostreida</taxon>
        <taxon>Ostreoidea</taxon>
        <taxon>Ostreidae</taxon>
        <taxon>Magallana</taxon>
    </lineage>
</organism>
<keyword evidence="2" id="KW-0472">Membrane</keyword>
<accession>A0A8W8M8E4</accession>
<evidence type="ECO:0000313" key="5">
    <source>
        <dbReference type="Proteomes" id="UP000005408"/>
    </source>
</evidence>
<dbReference type="Proteomes" id="UP000005408">
    <property type="component" value="Unassembled WGS sequence"/>
</dbReference>
<dbReference type="OMA" id="QKADSWI"/>
<dbReference type="EnsemblMetazoa" id="G3152.11">
    <property type="protein sequence ID" value="G3152.11:cds"/>
    <property type="gene ID" value="G3152"/>
</dbReference>